<keyword evidence="1" id="KW-0732">Signal</keyword>
<protein>
    <recommendedName>
        <fullName evidence="4">Lipoprotein</fullName>
    </recommendedName>
</protein>
<proteinExistence type="predicted"/>
<evidence type="ECO:0000313" key="2">
    <source>
        <dbReference type="EMBL" id="MFD1601290.1"/>
    </source>
</evidence>
<sequence>MIRKRNKKITFIILIITVLFSCQNKAKIQVDKNENIKTNKINDDIKLIEDLNFDNYPDTLKIKNLENGRSILSILLSGKNTPIVSNEIIFPIGELYSQENKNSITVSCKKKTVVLVQEYGSASPDGWYTCYINYNKEAQKFYVDSITNSWKNYNAKSDIDFIKSRNKLIKKDLENFNSKLEFYNFN</sequence>
<feature type="chain" id="PRO_5045968851" description="Lipoprotein" evidence="1">
    <location>
        <begin position="27"/>
        <end position="186"/>
    </location>
</feature>
<evidence type="ECO:0000313" key="3">
    <source>
        <dbReference type="Proteomes" id="UP001597138"/>
    </source>
</evidence>
<accession>A0ABW4H860</accession>
<evidence type="ECO:0000256" key="1">
    <source>
        <dbReference type="SAM" id="SignalP"/>
    </source>
</evidence>
<name>A0ABW4H860_9FLAO</name>
<comment type="caution">
    <text evidence="2">The sequence shown here is derived from an EMBL/GenBank/DDBJ whole genome shotgun (WGS) entry which is preliminary data.</text>
</comment>
<organism evidence="2 3">
    <name type="scientific">Flavobacterium artemisiae</name>
    <dbReference type="NCBI Taxonomy" id="2126556"/>
    <lineage>
        <taxon>Bacteria</taxon>
        <taxon>Pseudomonadati</taxon>
        <taxon>Bacteroidota</taxon>
        <taxon>Flavobacteriia</taxon>
        <taxon>Flavobacteriales</taxon>
        <taxon>Flavobacteriaceae</taxon>
        <taxon>Flavobacterium</taxon>
    </lineage>
</organism>
<keyword evidence="3" id="KW-1185">Reference proteome</keyword>
<dbReference type="Proteomes" id="UP001597138">
    <property type="component" value="Unassembled WGS sequence"/>
</dbReference>
<dbReference type="EMBL" id="JBHUDZ010000001">
    <property type="protein sequence ID" value="MFD1601290.1"/>
    <property type="molecule type" value="Genomic_DNA"/>
</dbReference>
<dbReference type="PROSITE" id="PS51257">
    <property type="entry name" value="PROKAR_LIPOPROTEIN"/>
    <property type="match status" value="1"/>
</dbReference>
<reference evidence="3" key="1">
    <citation type="journal article" date="2019" name="Int. J. Syst. Evol. Microbiol.">
        <title>The Global Catalogue of Microorganisms (GCM) 10K type strain sequencing project: providing services to taxonomists for standard genome sequencing and annotation.</title>
        <authorList>
            <consortium name="The Broad Institute Genomics Platform"/>
            <consortium name="The Broad Institute Genome Sequencing Center for Infectious Disease"/>
            <person name="Wu L."/>
            <person name="Ma J."/>
        </authorList>
    </citation>
    <scope>NUCLEOTIDE SEQUENCE [LARGE SCALE GENOMIC DNA]</scope>
    <source>
        <strain evidence="3">CCUG 70865</strain>
    </source>
</reference>
<evidence type="ECO:0008006" key="4">
    <source>
        <dbReference type="Google" id="ProtNLM"/>
    </source>
</evidence>
<feature type="signal peptide" evidence="1">
    <location>
        <begin position="1"/>
        <end position="26"/>
    </location>
</feature>
<gene>
    <name evidence="2" type="ORF">ACFSC2_00905</name>
</gene>